<name>Q1PWN2_KUEST</name>
<dbReference type="GO" id="GO:0000160">
    <property type="term" value="P:phosphorelay signal transduction system"/>
    <property type="evidence" value="ECO:0007669"/>
    <property type="project" value="InterPro"/>
</dbReference>
<keyword evidence="4" id="KW-0804">Transcription</keyword>
<dbReference type="PROSITE" id="PS50110">
    <property type="entry name" value="RESPONSE_REGULATORY"/>
    <property type="match status" value="1"/>
</dbReference>
<dbReference type="GO" id="GO:0006355">
    <property type="term" value="P:regulation of DNA-templated transcription"/>
    <property type="evidence" value="ECO:0007669"/>
    <property type="project" value="InterPro"/>
</dbReference>
<reference evidence="8" key="2">
    <citation type="submission" date="2006-01" db="EMBL/GenBank/DDBJ databases">
        <authorList>
            <person name="Genoscope"/>
        </authorList>
    </citation>
    <scope>NUCLEOTIDE SEQUENCE</scope>
</reference>
<dbReference type="InterPro" id="IPR009057">
    <property type="entry name" value="Homeodomain-like_sf"/>
</dbReference>
<gene>
    <name evidence="8" type="ORF">kustc0895</name>
</gene>
<dbReference type="InterPro" id="IPR011006">
    <property type="entry name" value="CheY-like_superfamily"/>
</dbReference>
<keyword evidence="3" id="KW-0805">Transcription regulation</keyword>
<protein>
    <submittedName>
        <fullName evidence="8">Stongly similar to sigma 54 response regulator</fullName>
    </submittedName>
</protein>
<dbReference type="Pfam" id="PF00158">
    <property type="entry name" value="Sigma54_activat"/>
    <property type="match status" value="1"/>
</dbReference>
<dbReference type="Pfam" id="PF25601">
    <property type="entry name" value="AAA_lid_14"/>
    <property type="match status" value="1"/>
</dbReference>
<dbReference type="Pfam" id="PF00072">
    <property type="entry name" value="Response_reg"/>
    <property type="match status" value="1"/>
</dbReference>
<dbReference type="Gene3D" id="3.40.50.2300">
    <property type="match status" value="1"/>
</dbReference>
<dbReference type="PRINTS" id="PR01590">
    <property type="entry name" value="HTHFIS"/>
</dbReference>
<organism evidence="8">
    <name type="scientific">Kuenenia stuttgartiensis</name>
    <dbReference type="NCBI Taxonomy" id="174633"/>
    <lineage>
        <taxon>Bacteria</taxon>
        <taxon>Pseudomonadati</taxon>
        <taxon>Planctomycetota</taxon>
        <taxon>Candidatus Brocadiia</taxon>
        <taxon>Candidatus Brocadiales</taxon>
        <taxon>Candidatus Brocadiaceae</taxon>
        <taxon>Candidatus Kuenenia</taxon>
    </lineage>
</organism>
<dbReference type="CDD" id="cd00009">
    <property type="entry name" value="AAA"/>
    <property type="match status" value="1"/>
</dbReference>
<keyword evidence="5" id="KW-0597">Phosphoprotein</keyword>
<proteinExistence type="predicted"/>
<dbReference type="InterPro" id="IPR001789">
    <property type="entry name" value="Sig_transdc_resp-reg_receiver"/>
</dbReference>
<dbReference type="GO" id="GO:0005524">
    <property type="term" value="F:ATP binding"/>
    <property type="evidence" value="ECO:0007669"/>
    <property type="project" value="UniProtKB-KW"/>
</dbReference>
<accession>Q1PWN2</accession>
<evidence type="ECO:0000313" key="8">
    <source>
        <dbReference type="EMBL" id="CAJ71640.1"/>
    </source>
</evidence>
<dbReference type="InterPro" id="IPR002197">
    <property type="entry name" value="HTH_Fis"/>
</dbReference>
<dbReference type="PROSITE" id="PS00676">
    <property type="entry name" value="SIGMA54_INTERACT_2"/>
    <property type="match status" value="1"/>
</dbReference>
<dbReference type="Gene3D" id="1.10.10.60">
    <property type="entry name" value="Homeodomain-like"/>
    <property type="match status" value="1"/>
</dbReference>
<dbReference type="PROSITE" id="PS00675">
    <property type="entry name" value="SIGMA54_INTERACT_1"/>
    <property type="match status" value="1"/>
</dbReference>
<dbReference type="Pfam" id="PF02954">
    <property type="entry name" value="HTH_8"/>
    <property type="match status" value="1"/>
</dbReference>
<dbReference type="InterPro" id="IPR027417">
    <property type="entry name" value="P-loop_NTPase"/>
</dbReference>
<dbReference type="Gene3D" id="1.10.8.60">
    <property type="match status" value="1"/>
</dbReference>
<dbReference type="AlphaFoldDB" id="Q1PWN2"/>
<dbReference type="FunFam" id="3.40.50.300:FF:000006">
    <property type="entry name" value="DNA-binding transcriptional regulator NtrC"/>
    <property type="match status" value="1"/>
</dbReference>
<keyword evidence="2" id="KW-0067">ATP-binding</keyword>
<dbReference type="Gene3D" id="3.40.50.300">
    <property type="entry name" value="P-loop containing nucleotide triphosphate hydrolases"/>
    <property type="match status" value="1"/>
</dbReference>
<feature type="domain" description="Sigma-54 factor interaction" evidence="6">
    <location>
        <begin position="148"/>
        <end position="377"/>
    </location>
</feature>
<reference evidence="8" key="1">
    <citation type="journal article" date="2006" name="Nature">
        <title>Deciphering the evolution and metabolism of an anammox bacterium from a community genome.</title>
        <authorList>
            <person name="Strous M."/>
            <person name="Pelletier E."/>
            <person name="Mangenot S."/>
            <person name="Rattei T."/>
            <person name="Lehner A."/>
            <person name="Taylor M.W."/>
            <person name="Horn M."/>
            <person name="Daims H."/>
            <person name="Bartol-Mavel D."/>
            <person name="Wincker P."/>
            <person name="Barbe V."/>
            <person name="Fonknechten N."/>
            <person name="Vallenet D."/>
            <person name="Segurens B."/>
            <person name="Schenowitz-Truong C."/>
            <person name="Medigue C."/>
            <person name="Collingro A."/>
            <person name="Snel B."/>
            <person name="Dutilh B.E."/>
            <person name="OpDenCamp H.J.M."/>
            <person name="vanDerDrift C."/>
            <person name="Cirpus I."/>
            <person name="vanDePas-Schoonen K.T."/>
            <person name="Harhangi H.R."/>
            <person name="vanNiftrik L."/>
            <person name="Schmid M."/>
            <person name="Keltjens J."/>
            <person name="vanDeVossenberg J."/>
            <person name="Kartal B."/>
            <person name="Meier H."/>
            <person name="Frishman D."/>
            <person name="Huynen M.A."/>
            <person name="Mewes H."/>
            <person name="Weissenbach J."/>
            <person name="Jetten M.S.M."/>
            <person name="Wagner M."/>
            <person name="LePaslier D."/>
        </authorList>
    </citation>
    <scope>NUCLEOTIDE SEQUENCE</scope>
</reference>
<dbReference type="SUPFAM" id="SSF46689">
    <property type="entry name" value="Homeodomain-like"/>
    <property type="match status" value="1"/>
</dbReference>
<dbReference type="SUPFAM" id="SSF52540">
    <property type="entry name" value="P-loop containing nucleoside triphosphate hydrolases"/>
    <property type="match status" value="1"/>
</dbReference>
<evidence type="ECO:0000256" key="3">
    <source>
        <dbReference type="ARBA" id="ARBA00023015"/>
    </source>
</evidence>
<evidence type="ECO:0000256" key="4">
    <source>
        <dbReference type="ARBA" id="ARBA00023163"/>
    </source>
</evidence>
<dbReference type="SMART" id="SM00448">
    <property type="entry name" value="REC"/>
    <property type="match status" value="1"/>
</dbReference>
<dbReference type="InterPro" id="IPR025662">
    <property type="entry name" value="Sigma_54_int_dom_ATP-bd_1"/>
</dbReference>
<dbReference type="SUPFAM" id="SSF52172">
    <property type="entry name" value="CheY-like"/>
    <property type="match status" value="1"/>
</dbReference>
<evidence type="ECO:0000256" key="2">
    <source>
        <dbReference type="ARBA" id="ARBA00022840"/>
    </source>
</evidence>
<dbReference type="PROSITE" id="PS50045">
    <property type="entry name" value="SIGMA54_INTERACT_4"/>
    <property type="match status" value="1"/>
</dbReference>
<dbReference type="InterPro" id="IPR025943">
    <property type="entry name" value="Sigma_54_int_dom_ATP-bd_2"/>
</dbReference>
<evidence type="ECO:0000256" key="5">
    <source>
        <dbReference type="PROSITE-ProRule" id="PRU00169"/>
    </source>
</evidence>
<dbReference type="InterPro" id="IPR003593">
    <property type="entry name" value="AAA+_ATPase"/>
</dbReference>
<sequence>MRFLKIMYTILVVEDQKNMRESLVIALKRAGYKVTGVDNGEMAIQQQKEIGYDLIIVDLKMGIMDGLEVLSNVKEINPSTEVIVMTAFGTINSAIQAIRDGAYDYITKPFHLPDMLSVIERALEKKRLSEKVNNLQKGTKEHYKFEGIIGNSPVMMRILNILAELTNSESTVLITGESGTGKELVARSIHNNSPRSNKPFVVVNCGALPEYLQESEFFGHVMGSFTGAVKDKKGLFFEAQGGTLFLDEIGEASLSTQVKLLRFLQNGEIRKVGDNKPVFLDVRVIVATNKDLEESTKNGGFRKDLFYRLNVIRIHVPPLRERKEDIPALVNYFVNACSHKLNKKIPEISETAMSTLLNYSWYGNIRELENVIERAITLSKNGRIMPADLAIQESLFHDSIDILHDSGGIRAALAQQERKTIVESLKKFAGNRKQAANNLGISTTTLWRKMKEYHIIPKINYNVENG</sequence>
<evidence type="ECO:0000259" key="6">
    <source>
        <dbReference type="PROSITE" id="PS50045"/>
    </source>
</evidence>
<dbReference type="InterPro" id="IPR002078">
    <property type="entry name" value="Sigma_54_int"/>
</dbReference>
<dbReference type="EMBL" id="CT573073">
    <property type="protein sequence ID" value="CAJ71640.1"/>
    <property type="molecule type" value="Genomic_DNA"/>
</dbReference>
<feature type="modified residue" description="4-aspartylphosphate" evidence="5">
    <location>
        <position position="58"/>
    </location>
</feature>
<keyword evidence="1" id="KW-0547">Nucleotide-binding</keyword>
<evidence type="ECO:0000259" key="7">
    <source>
        <dbReference type="PROSITE" id="PS50110"/>
    </source>
</evidence>
<dbReference type="GO" id="GO:0043565">
    <property type="term" value="F:sequence-specific DNA binding"/>
    <property type="evidence" value="ECO:0007669"/>
    <property type="project" value="InterPro"/>
</dbReference>
<dbReference type="InterPro" id="IPR058031">
    <property type="entry name" value="AAA_lid_NorR"/>
</dbReference>
<evidence type="ECO:0000256" key="1">
    <source>
        <dbReference type="ARBA" id="ARBA00022741"/>
    </source>
</evidence>
<dbReference type="SMART" id="SM00382">
    <property type="entry name" value="AAA"/>
    <property type="match status" value="1"/>
</dbReference>
<dbReference type="PANTHER" id="PTHR32071">
    <property type="entry name" value="TRANSCRIPTIONAL REGULATORY PROTEIN"/>
    <property type="match status" value="1"/>
</dbReference>
<feature type="domain" description="Response regulatory" evidence="7">
    <location>
        <begin position="9"/>
        <end position="123"/>
    </location>
</feature>